<feature type="region of interest" description="Disordered" evidence="10">
    <location>
        <begin position="131"/>
        <end position="165"/>
    </location>
</feature>
<feature type="domain" description="Replication protein A OB" evidence="13">
    <location>
        <begin position="291"/>
        <end position="388"/>
    </location>
</feature>
<dbReference type="EMBL" id="KV745018">
    <property type="protein sequence ID" value="OCK79190.1"/>
    <property type="molecule type" value="Genomic_DNA"/>
</dbReference>
<evidence type="ECO:0000313" key="14">
    <source>
        <dbReference type="EMBL" id="OCK79190.1"/>
    </source>
</evidence>
<dbReference type="PANTHER" id="PTHR47165:SF4">
    <property type="entry name" value="OS03G0429900 PROTEIN"/>
    <property type="match status" value="1"/>
</dbReference>
<dbReference type="CDD" id="cd04476">
    <property type="entry name" value="RPA1_DBD_C"/>
    <property type="match status" value="1"/>
</dbReference>
<dbReference type="GO" id="GO:0005662">
    <property type="term" value="C:DNA replication factor A complex"/>
    <property type="evidence" value="ECO:0007669"/>
    <property type="project" value="UniProtKB-ARBA"/>
</dbReference>
<dbReference type="Pfam" id="PF08646">
    <property type="entry name" value="Rep_fac-A_C"/>
    <property type="match status" value="1"/>
</dbReference>
<dbReference type="GO" id="GO:0008270">
    <property type="term" value="F:zinc ion binding"/>
    <property type="evidence" value="ECO:0007669"/>
    <property type="project" value="UniProtKB-KW"/>
</dbReference>
<dbReference type="FunFam" id="2.40.50.140:FF:000117">
    <property type="entry name" value="Replication protein A subunit"/>
    <property type="match status" value="1"/>
</dbReference>
<dbReference type="Pfam" id="PF04057">
    <property type="entry name" value="Rep-A_N"/>
    <property type="match status" value="1"/>
</dbReference>
<accession>A0A8E2JE08</accession>
<gene>
    <name evidence="14" type="ORF">K432DRAFT_330681</name>
</gene>
<evidence type="ECO:0000256" key="2">
    <source>
        <dbReference type="ARBA" id="ARBA00005690"/>
    </source>
</evidence>
<dbReference type="GO" id="GO:0006260">
    <property type="term" value="P:DNA replication"/>
    <property type="evidence" value="ECO:0007669"/>
    <property type="project" value="UniProtKB-KW"/>
</dbReference>
<evidence type="ECO:0000259" key="12">
    <source>
        <dbReference type="Pfam" id="PF08646"/>
    </source>
</evidence>
<dbReference type="AlphaFoldDB" id="A0A8E2JE08"/>
<feature type="domain" description="Replication factor A C-terminal" evidence="12">
    <location>
        <begin position="447"/>
        <end position="596"/>
    </location>
</feature>
<dbReference type="InterPro" id="IPR047192">
    <property type="entry name" value="Euk_RPA1_DBD_C"/>
</dbReference>
<dbReference type="PANTHER" id="PTHR47165">
    <property type="entry name" value="OS03G0429900 PROTEIN"/>
    <property type="match status" value="1"/>
</dbReference>
<evidence type="ECO:0000313" key="15">
    <source>
        <dbReference type="Proteomes" id="UP000250266"/>
    </source>
</evidence>
<keyword evidence="4 9" id="KW-0479">Metal-binding</keyword>
<evidence type="ECO:0000256" key="7">
    <source>
        <dbReference type="ARBA" id="ARBA00023125"/>
    </source>
</evidence>
<evidence type="ECO:0000256" key="4">
    <source>
        <dbReference type="ARBA" id="ARBA00022723"/>
    </source>
</evidence>
<evidence type="ECO:0000256" key="8">
    <source>
        <dbReference type="ARBA" id="ARBA00023242"/>
    </source>
</evidence>
<keyword evidence="6 9" id="KW-0862">Zinc</keyword>
<dbReference type="GO" id="GO:0000781">
    <property type="term" value="C:chromosome, telomeric region"/>
    <property type="evidence" value="ECO:0007669"/>
    <property type="project" value="UniProtKB-ARBA"/>
</dbReference>
<dbReference type="GO" id="GO:0006310">
    <property type="term" value="P:DNA recombination"/>
    <property type="evidence" value="ECO:0007669"/>
    <property type="project" value="InterPro"/>
</dbReference>
<keyword evidence="8 9" id="KW-0539">Nucleus</keyword>
<evidence type="ECO:0000256" key="10">
    <source>
        <dbReference type="SAM" id="MobiDB-lite"/>
    </source>
</evidence>
<comment type="function">
    <text evidence="9">As part of the replication protein A (RPA/RP-A), a single-stranded DNA-binding heterotrimeric complex, may play an essential role in DNA replication, recombination and repair. Binds and stabilizes single-stranded DNA intermediates, preventing complementary DNA reannealing and recruiting different proteins involved in DNA metabolism.</text>
</comment>
<keyword evidence="5 9" id="KW-0863">Zinc-finger</keyword>
<dbReference type="InterPro" id="IPR012340">
    <property type="entry name" value="NA-bd_OB-fold"/>
</dbReference>
<dbReference type="FunFam" id="2.40.50.140:FF:000090">
    <property type="entry name" value="Replication protein A subunit"/>
    <property type="match status" value="1"/>
</dbReference>
<dbReference type="FunFam" id="2.40.50.140:FF:000041">
    <property type="entry name" value="Replication protein A subunit"/>
    <property type="match status" value="1"/>
</dbReference>
<dbReference type="Gene3D" id="2.40.50.140">
    <property type="entry name" value="Nucleic acid-binding proteins"/>
    <property type="match status" value="4"/>
</dbReference>
<sequence length="613" mass="68456">MAEAAINQGSLRAIFEQGADSVSNPVMQCVQLKAMDKQTGTTPRYRLVLSDIQNFIQTMLATQANHFVTEGKLKKGSIIRLKAFTPQTVKDKQILIILDIDVLEEYGELEKIGSPTQIEVKEEQKAQPAAISGNGFYGNKPAQPAPQQQNRSLPSHPHAPNNSKYPHMSVIDALSPYGHNWAIKARCTHKGEIKTWHNKHGEGKLFSVVLLDESGEIRATGFNDQCDALYDTFQEGGVYYISTPCKVVFAKKQFTGNIKCDYELQFESGTVVERAEDQTNVPQVRYNFTKIGDLDSVEKDTMIDTIGILKEVGEVSEIVSKTTSKPFSKRELTLADDSLTSVRLTIWGNSAIAFDAPLESVIAFKGVKVSDFGGRSLSLLSSGSMSIDPDIDDAHKLKGWYDAVGRQGQYTSHANATSGAGAGRKQDYKTIAQIREDELGISEEATYFNLKASVIYVKHDNFAYPACGSEGCNKKVIEDNPGEWRCEKCDKSFPRPHYRYIMSVNVSDYTGQIWLSCFDEAARTIMGMSADQLVEIKDNDEVNGTTMKVDAFQDATCKTYDFRVRAKMETFQDTPRVRYQVQTIHPLNFSRECARLTEILKQYDLNENSLFVQ</sequence>
<keyword evidence="3 9" id="KW-0235">DNA replication</keyword>
<proteinExistence type="inferred from homology"/>
<evidence type="ECO:0000256" key="6">
    <source>
        <dbReference type="ARBA" id="ARBA00022833"/>
    </source>
</evidence>
<dbReference type="GO" id="GO:0007004">
    <property type="term" value="P:telomere maintenance via telomerase"/>
    <property type="evidence" value="ECO:0007669"/>
    <property type="project" value="UniProtKB-ARBA"/>
</dbReference>
<dbReference type="FunFam" id="2.40.50.140:FF:000064">
    <property type="entry name" value="Replication protein A subunit"/>
    <property type="match status" value="1"/>
</dbReference>
<dbReference type="SUPFAM" id="SSF50249">
    <property type="entry name" value="Nucleic acid-binding proteins"/>
    <property type="match status" value="4"/>
</dbReference>
<feature type="domain" description="Replication factor-A protein 1 N-terminal" evidence="11">
    <location>
        <begin position="8"/>
        <end position="104"/>
    </location>
</feature>
<dbReference type="Proteomes" id="UP000250266">
    <property type="component" value="Unassembled WGS sequence"/>
</dbReference>
<organism evidence="14 15">
    <name type="scientific">Lepidopterella palustris CBS 459.81</name>
    <dbReference type="NCBI Taxonomy" id="1314670"/>
    <lineage>
        <taxon>Eukaryota</taxon>
        <taxon>Fungi</taxon>
        <taxon>Dikarya</taxon>
        <taxon>Ascomycota</taxon>
        <taxon>Pezizomycotina</taxon>
        <taxon>Dothideomycetes</taxon>
        <taxon>Pleosporomycetidae</taxon>
        <taxon>Mytilinidiales</taxon>
        <taxon>Argynnaceae</taxon>
        <taxon>Lepidopterella</taxon>
    </lineage>
</organism>
<dbReference type="InterPro" id="IPR004591">
    <property type="entry name" value="Rfa1"/>
</dbReference>
<comment type="similarity">
    <text evidence="2 9">Belongs to the replication factor A protein 1 family.</text>
</comment>
<evidence type="ECO:0000259" key="13">
    <source>
        <dbReference type="Pfam" id="PF16900"/>
    </source>
</evidence>
<keyword evidence="15" id="KW-1185">Reference proteome</keyword>
<dbReference type="NCBIfam" id="TIGR00617">
    <property type="entry name" value="rpa1"/>
    <property type="match status" value="1"/>
</dbReference>
<name>A0A8E2JE08_9PEZI</name>
<keyword evidence="7 9" id="KW-0238">DNA-binding</keyword>
<dbReference type="InterPro" id="IPR031657">
    <property type="entry name" value="REPA_OB_2"/>
</dbReference>
<evidence type="ECO:0000256" key="5">
    <source>
        <dbReference type="ARBA" id="ARBA00022771"/>
    </source>
</evidence>
<dbReference type="CDD" id="cd04477">
    <property type="entry name" value="RPA1N"/>
    <property type="match status" value="1"/>
</dbReference>
<comment type="subunit">
    <text evidence="9">Component of the heterotrimeric canonical replication protein A complex (RPA).</text>
</comment>
<dbReference type="CDD" id="cd04474">
    <property type="entry name" value="RPA1_DBD_A"/>
    <property type="match status" value="1"/>
</dbReference>
<dbReference type="GO" id="GO:0006281">
    <property type="term" value="P:DNA repair"/>
    <property type="evidence" value="ECO:0007669"/>
    <property type="project" value="InterPro"/>
</dbReference>
<evidence type="ECO:0000256" key="9">
    <source>
        <dbReference type="RuleBase" id="RU364130"/>
    </source>
</evidence>
<reference evidence="14 15" key="1">
    <citation type="journal article" date="2016" name="Nat. Commun.">
        <title>Ectomycorrhizal ecology is imprinted in the genome of the dominant symbiotic fungus Cenococcum geophilum.</title>
        <authorList>
            <consortium name="DOE Joint Genome Institute"/>
            <person name="Peter M."/>
            <person name="Kohler A."/>
            <person name="Ohm R.A."/>
            <person name="Kuo A."/>
            <person name="Krutzmann J."/>
            <person name="Morin E."/>
            <person name="Arend M."/>
            <person name="Barry K.W."/>
            <person name="Binder M."/>
            <person name="Choi C."/>
            <person name="Clum A."/>
            <person name="Copeland A."/>
            <person name="Grisel N."/>
            <person name="Haridas S."/>
            <person name="Kipfer T."/>
            <person name="LaButti K."/>
            <person name="Lindquist E."/>
            <person name="Lipzen A."/>
            <person name="Maire R."/>
            <person name="Meier B."/>
            <person name="Mihaltcheva S."/>
            <person name="Molinier V."/>
            <person name="Murat C."/>
            <person name="Poggeler S."/>
            <person name="Quandt C.A."/>
            <person name="Sperisen C."/>
            <person name="Tritt A."/>
            <person name="Tisserant E."/>
            <person name="Crous P.W."/>
            <person name="Henrissat B."/>
            <person name="Nehls U."/>
            <person name="Egli S."/>
            <person name="Spatafora J.W."/>
            <person name="Grigoriev I.V."/>
            <person name="Martin F.M."/>
        </authorList>
    </citation>
    <scope>NUCLEOTIDE SEQUENCE [LARGE SCALE GENOMIC DNA]</scope>
    <source>
        <strain evidence="14 15">CBS 459.81</strain>
    </source>
</reference>
<evidence type="ECO:0000256" key="3">
    <source>
        <dbReference type="ARBA" id="ARBA00022705"/>
    </source>
</evidence>
<dbReference type="InterPro" id="IPR007199">
    <property type="entry name" value="Rep_factor-A_N"/>
</dbReference>
<dbReference type="OrthoDB" id="1751331at2759"/>
<comment type="subcellular location">
    <subcellularLocation>
        <location evidence="1 9">Nucleus</location>
    </subcellularLocation>
</comment>
<dbReference type="Pfam" id="PF16900">
    <property type="entry name" value="REPA_OB_2"/>
    <property type="match status" value="1"/>
</dbReference>
<evidence type="ECO:0000256" key="1">
    <source>
        <dbReference type="ARBA" id="ARBA00004123"/>
    </source>
</evidence>
<dbReference type="CDD" id="cd04475">
    <property type="entry name" value="RPA1_DBD_B"/>
    <property type="match status" value="1"/>
</dbReference>
<evidence type="ECO:0000259" key="11">
    <source>
        <dbReference type="Pfam" id="PF04057"/>
    </source>
</evidence>
<dbReference type="GO" id="GO:0003697">
    <property type="term" value="F:single-stranded DNA binding"/>
    <property type="evidence" value="ECO:0007669"/>
    <property type="project" value="UniProtKB-ARBA"/>
</dbReference>
<dbReference type="InterPro" id="IPR013955">
    <property type="entry name" value="Rep_factor-A_C"/>
</dbReference>
<protein>
    <recommendedName>
        <fullName evidence="9">Replication protein A subunit</fullName>
    </recommendedName>
</protein>